<evidence type="ECO:0000256" key="1">
    <source>
        <dbReference type="SAM" id="Phobius"/>
    </source>
</evidence>
<comment type="caution">
    <text evidence="2">The sequence shown here is derived from an EMBL/GenBank/DDBJ whole genome shotgun (WGS) entry which is preliminary data.</text>
</comment>
<protein>
    <submittedName>
        <fullName evidence="2">Uncharacterized protein</fullName>
    </submittedName>
</protein>
<dbReference type="EMBL" id="JAGTJR010000004">
    <property type="protein sequence ID" value="KAH7061368.1"/>
    <property type="molecule type" value="Genomic_DNA"/>
</dbReference>
<keyword evidence="1" id="KW-0472">Membrane</keyword>
<reference evidence="2 3" key="1">
    <citation type="journal article" date="2021" name="Nat. Commun.">
        <title>Genetic determinants of endophytism in the Arabidopsis root mycobiome.</title>
        <authorList>
            <person name="Mesny F."/>
            <person name="Miyauchi S."/>
            <person name="Thiergart T."/>
            <person name="Pickel B."/>
            <person name="Atanasova L."/>
            <person name="Karlsson M."/>
            <person name="Huettel B."/>
            <person name="Barry K.W."/>
            <person name="Haridas S."/>
            <person name="Chen C."/>
            <person name="Bauer D."/>
            <person name="Andreopoulos W."/>
            <person name="Pangilinan J."/>
            <person name="LaButti K."/>
            <person name="Riley R."/>
            <person name="Lipzen A."/>
            <person name="Clum A."/>
            <person name="Drula E."/>
            <person name="Henrissat B."/>
            <person name="Kohler A."/>
            <person name="Grigoriev I.V."/>
            <person name="Martin F.M."/>
            <person name="Hacquard S."/>
        </authorList>
    </citation>
    <scope>NUCLEOTIDE SEQUENCE [LARGE SCALE GENOMIC DNA]</scope>
    <source>
        <strain evidence="2 3">MPI-SDFR-AT-0080</strain>
    </source>
</reference>
<proteinExistence type="predicted"/>
<sequence>MPSSPGPSNGICRRDSETLALLPVAVAARVKRASQLQRRPAWLHWPRRGARLAGHLELEHSDRPHSKPGGAGWWTDGWILLRRHEGVASRPGPKARRQQLSSKRLRRAMVQALSRACRRCRERACAGSPATSWQAGTASAVETRKRRRLRAAARDDGTRIDSRRRFGEGAGFAVAAAAGAAAAGSVVFRRVSLVWW</sequence>
<keyword evidence="1" id="KW-0812">Transmembrane</keyword>
<accession>A0ABQ8GNN2</accession>
<organism evidence="2 3">
    <name type="scientific">Macrophomina phaseolina</name>
    <dbReference type="NCBI Taxonomy" id="35725"/>
    <lineage>
        <taxon>Eukaryota</taxon>
        <taxon>Fungi</taxon>
        <taxon>Dikarya</taxon>
        <taxon>Ascomycota</taxon>
        <taxon>Pezizomycotina</taxon>
        <taxon>Dothideomycetes</taxon>
        <taxon>Dothideomycetes incertae sedis</taxon>
        <taxon>Botryosphaeriales</taxon>
        <taxon>Botryosphaeriaceae</taxon>
        <taxon>Macrophomina</taxon>
    </lineage>
</organism>
<gene>
    <name evidence="2" type="ORF">B0J12DRAFT_291568</name>
</gene>
<keyword evidence="3" id="KW-1185">Reference proteome</keyword>
<name>A0ABQ8GNN2_9PEZI</name>
<evidence type="ECO:0000313" key="3">
    <source>
        <dbReference type="Proteomes" id="UP000774617"/>
    </source>
</evidence>
<feature type="transmembrane region" description="Helical" evidence="1">
    <location>
        <begin position="169"/>
        <end position="188"/>
    </location>
</feature>
<dbReference type="Proteomes" id="UP000774617">
    <property type="component" value="Unassembled WGS sequence"/>
</dbReference>
<keyword evidence="1" id="KW-1133">Transmembrane helix</keyword>
<evidence type="ECO:0000313" key="2">
    <source>
        <dbReference type="EMBL" id="KAH7061368.1"/>
    </source>
</evidence>